<dbReference type="Gene3D" id="3.30.750.24">
    <property type="entry name" value="STAS domain"/>
    <property type="match status" value="1"/>
</dbReference>
<gene>
    <name evidence="4" type="ORF">C7460_103134</name>
</gene>
<dbReference type="PROSITE" id="PS50801">
    <property type="entry name" value="STAS"/>
    <property type="match status" value="1"/>
</dbReference>
<proteinExistence type="inferred from homology"/>
<feature type="domain" description="STAS" evidence="3">
    <location>
        <begin position="14"/>
        <end position="113"/>
    </location>
</feature>
<dbReference type="NCBIfam" id="TIGR00377">
    <property type="entry name" value="ant_ant_sig"/>
    <property type="match status" value="1"/>
</dbReference>
<reference evidence="4 5" key="1">
    <citation type="submission" date="2018-07" db="EMBL/GenBank/DDBJ databases">
        <title>Genomic Encyclopedia of Type Strains, Phase IV (KMG-IV): sequencing the most valuable type-strain genomes for metagenomic binning, comparative biology and taxonomic classification.</title>
        <authorList>
            <person name="Goeker M."/>
        </authorList>
    </citation>
    <scope>NUCLEOTIDE SEQUENCE [LARGE SCALE GENOMIC DNA]</scope>
    <source>
        <strain evidence="4 5">DSM 4134</strain>
    </source>
</reference>
<dbReference type="InterPro" id="IPR003658">
    <property type="entry name" value="Anti-sigma_ant"/>
</dbReference>
<dbReference type="EMBL" id="QREG01000003">
    <property type="protein sequence ID" value="REE01617.1"/>
    <property type="molecule type" value="Genomic_DNA"/>
</dbReference>
<protein>
    <recommendedName>
        <fullName evidence="2">Anti-sigma factor antagonist</fullName>
    </recommendedName>
</protein>
<evidence type="ECO:0000256" key="1">
    <source>
        <dbReference type="ARBA" id="ARBA00009013"/>
    </source>
</evidence>
<dbReference type="CDD" id="cd07043">
    <property type="entry name" value="STAS_anti-anti-sigma_factors"/>
    <property type="match status" value="1"/>
</dbReference>
<dbReference type="AlphaFoldDB" id="A0A3D9L606"/>
<evidence type="ECO:0000313" key="4">
    <source>
        <dbReference type="EMBL" id="REE01617.1"/>
    </source>
</evidence>
<comment type="similarity">
    <text evidence="1 2">Belongs to the anti-sigma-factor antagonist family.</text>
</comment>
<dbReference type="OrthoDB" id="9795051at2"/>
<organism evidence="4 5">
    <name type="scientific">Marinoscillum furvescens DSM 4134</name>
    <dbReference type="NCBI Taxonomy" id="1122208"/>
    <lineage>
        <taxon>Bacteria</taxon>
        <taxon>Pseudomonadati</taxon>
        <taxon>Bacteroidota</taxon>
        <taxon>Cytophagia</taxon>
        <taxon>Cytophagales</taxon>
        <taxon>Reichenbachiellaceae</taxon>
        <taxon>Marinoscillum</taxon>
    </lineage>
</organism>
<dbReference type="SUPFAM" id="SSF52091">
    <property type="entry name" value="SpoIIaa-like"/>
    <property type="match status" value="1"/>
</dbReference>
<dbReference type="Pfam" id="PF01740">
    <property type="entry name" value="STAS"/>
    <property type="match status" value="1"/>
</dbReference>
<evidence type="ECO:0000313" key="5">
    <source>
        <dbReference type="Proteomes" id="UP000256779"/>
    </source>
</evidence>
<dbReference type="InterPro" id="IPR036513">
    <property type="entry name" value="STAS_dom_sf"/>
</dbReference>
<comment type="caution">
    <text evidence="4">The sequence shown here is derived from an EMBL/GenBank/DDBJ whole genome shotgun (WGS) entry which is preliminary data.</text>
</comment>
<evidence type="ECO:0000259" key="3">
    <source>
        <dbReference type="PROSITE" id="PS50801"/>
    </source>
</evidence>
<sequence length="113" mass="12418">MVEINAITQGEHELISVKGEIDASSSIELDNALKEAAESGKKILIDLQELDYISSAGLGVFISYLEDLKKNNTQLVIFGLQEKVQEVFSILGLQHLMTIADSKQEAEQLLNEA</sequence>
<keyword evidence="5" id="KW-1185">Reference proteome</keyword>
<evidence type="ECO:0000256" key="2">
    <source>
        <dbReference type="RuleBase" id="RU003749"/>
    </source>
</evidence>
<dbReference type="Proteomes" id="UP000256779">
    <property type="component" value="Unassembled WGS sequence"/>
</dbReference>
<dbReference type="RefSeq" id="WP_115866901.1">
    <property type="nucleotide sequence ID" value="NZ_QREG01000003.1"/>
</dbReference>
<dbReference type="InterPro" id="IPR002645">
    <property type="entry name" value="STAS_dom"/>
</dbReference>
<dbReference type="GO" id="GO:0043856">
    <property type="term" value="F:anti-sigma factor antagonist activity"/>
    <property type="evidence" value="ECO:0007669"/>
    <property type="project" value="InterPro"/>
</dbReference>
<name>A0A3D9L606_MARFU</name>
<accession>A0A3D9L606</accession>
<dbReference type="PANTHER" id="PTHR33495">
    <property type="entry name" value="ANTI-SIGMA FACTOR ANTAGONIST TM_1081-RELATED-RELATED"/>
    <property type="match status" value="1"/>
</dbReference>